<dbReference type="GO" id="GO:0003676">
    <property type="term" value="F:nucleic acid binding"/>
    <property type="evidence" value="ECO:0007669"/>
    <property type="project" value="InterPro"/>
</dbReference>
<sequence length="347" mass="40131">MTTEQILEIANYPTDFVVIDFETYFDKEYSLSKMNIWAYITDERYQTIGCGFKFSYVPDDHYEVPDSWFVWANELSEYFETLRKYYGQHLENITIVMQNAPFDALILQEKFNISPKYIIDLKYLDAHFDSRRSHRLKDMAKRHKLQDKGDTMNFLGLHLEDMTEEQRLAMESYCKHDCKLEYELFEITLQHLTNQEEELIIARHTIDLYLKPRLKFDFDLADSIATDMQVYIDEACEKVGLTKDEISGNLSFVIALQAVLPDGETVPTKAAKRPGKKMSALLGQTGIGPALAKTDEGCLMLLAHSKDEVRKLMEARKAVKSWPLHLKRIKAMRTLAAVCGGRMPVPL</sequence>
<dbReference type="SUPFAM" id="SSF53098">
    <property type="entry name" value="Ribonuclease H-like"/>
    <property type="match status" value="1"/>
</dbReference>
<accession>A0A0F9D7L7</accession>
<evidence type="ECO:0000313" key="2">
    <source>
        <dbReference type="EMBL" id="KKL49676.1"/>
    </source>
</evidence>
<dbReference type="GO" id="GO:0008408">
    <property type="term" value="F:3'-5' exonuclease activity"/>
    <property type="evidence" value="ECO:0007669"/>
    <property type="project" value="InterPro"/>
</dbReference>
<organism evidence="2">
    <name type="scientific">marine sediment metagenome</name>
    <dbReference type="NCBI Taxonomy" id="412755"/>
    <lineage>
        <taxon>unclassified sequences</taxon>
        <taxon>metagenomes</taxon>
        <taxon>ecological metagenomes</taxon>
    </lineage>
</organism>
<dbReference type="InterPro" id="IPR036397">
    <property type="entry name" value="RNaseH_sf"/>
</dbReference>
<dbReference type="AlphaFoldDB" id="A0A0F9D7L7"/>
<dbReference type="InterPro" id="IPR002562">
    <property type="entry name" value="3'-5'_exonuclease_dom"/>
</dbReference>
<protein>
    <recommendedName>
        <fullName evidence="1">3'-5' exonuclease domain-containing protein</fullName>
    </recommendedName>
</protein>
<comment type="caution">
    <text evidence="2">The sequence shown here is derived from an EMBL/GenBank/DDBJ whole genome shotgun (WGS) entry which is preliminary data.</text>
</comment>
<dbReference type="Pfam" id="PF01612">
    <property type="entry name" value="DNA_pol_A_exo1"/>
    <property type="match status" value="1"/>
</dbReference>
<feature type="domain" description="3'-5' exonuclease" evidence="1">
    <location>
        <begin position="91"/>
        <end position="186"/>
    </location>
</feature>
<gene>
    <name evidence="2" type="ORF">LCGC14_2313150</name>
</gene>
<dbReference type="GO" id="GO:0006139">
    <property type="term" value="P:nucleobase-containing compound metabolic process"/>
    <property type="evidence" value="ECO:0007669"/>
    <property type="project" value="InterPro"/>
</dbReference>
<evidence type="ECO:0000259" key="1">
    <source>
        <dbReference type="Pfam" id="PF01612"/>
    </source>
</evidence>
<reference evidence="2" key="1">
    <citation type="journal article" date="2015" name="Nature">
        <title>Complex archaea that bridge the gap between prokaryotes and eukaryotes.</title>
        <authorList>
            <person name="Spang A."/>
            <person name="Saw J.H."/>
            <person name="Jorgensen S.L."/>
            <person name="Zaremba-Niedzwiedzka K."/>
            <person name="Martijn J."/>
            <person name="Lind A.E."/>
            <person name="van Eijk R."/>
            <person name="Schleper C."/>
            <person name="Guy L."/>
            <person name="Ettema T.J."/>
        </authorList>
    </citation>
    <scope>NUCLEOTIDE SEQUENCE</scope>
</reference>
<name>A0A0F9D7L7_9ZZZZ</name>
<dbReference type="EMBL" id="LAZR01032874">
    <property type="protein sequence ID" value="KKL49676.1"/>
    <property type="molecule type" value="Genomic_DNA"/>
</dbReference>
<dbReference type="Gene3D" id="3.30.420.10">
    <property type="entry name" value="Ribonuclease H-like superfamily/Ribonuclease H"/>
    <property type="match status" value="1"/>
</dbReference>
<dbReference type="InterPro" id="IPR012337">
    <property type="entry name" value="RNaseH-like_sf"/>
</dbReference>
<feature type="non-terminal residue" evidence="2">
    <location>
        <position position="347"/>
    </location>
</feature>
<proteinExistence type="predicted"/>